<name>A0A8J2VFF3_9BACL</name>
<dbReference type="RefSeq" id="WP_188647958.1">
    <property type="nucleotide sequence ID" value="NZ_BMHQ01000007.1"/>
</dbReference>
<dbReference type="EMBL" id="BMHQ01000007">
    <property type="protein sequence ID" value="GGE19798.1"/>
    <property type="molecule type" value="Genomic_DNA"/>
</dbReference>
<evidence type="ECO:0000313" key="2">
    <source>
        <dbReference type="Proteomes" id="UP000625210"/>
    </source>
</evidence>
<organism evidence="1 2">
    <name type="scientific">Marinithermofilum abyssi</name>
    <dbReference type="NCBI Taxonomy" id="1571185"/>
    <lineage>
        <taxon>Bacteria</taxon>
        <taxon>Bacillati</taxon>
        <taxon>Bacillota</taxon>
        <taxon>Bacilli</taxon>
        <taxon>Bacillales</taxon>
        <taxon>Thermoactinomycetaceae</taxon>
        <taxon>Marinithermofilum</taxon>
    </lineage>
</organism>
<keyword evidence="2" id="KW-1185">Reference proteome</keyword>
<evidence type="ECO:0000313" key="1">
    <source>
        <dbReference type="EMBL" id="GGE19798.1"/>
    </source>
</evidence>
<dbReference type="Proteomes" id="UP000625210">
    <property type="component" value="Unassembled WGS sequence"/>
</dbReference>
<proteinExistence type="predicted"/>
<sequence>MKIVLDFTAEEWSVTHRCIERRYRDLRQKILEGDRKGRGVRRYIKEAELLEKLLQKMKVPPEEG</sequence>
<protein>
    <submittedName>
        <fullName evidence="1">Uncharacterized protein</fullName>
    </submittedName>
</protein>
<reference evidence="1" key="1">
    <citation type="journal article" date="2014" name="Int. J. Syst. Evol. Microbiol.">
        <title>Complete genome sequence of Corynebacterium casei LMG S-19264T (=DSM 44701T), isolated from a smear-ripened cheese.</title>
        <authorList>
            <consortium name="US DOE Joint Genome Institute (JGI-PGF)"/>
            <person name="Walter F."/>
            <person name="Albersmeier A."/>
            <person name="Kalinowski J."/>
            <person name="Ruckert C."/>
        </authorList>
    </citation>
    <scope>NUCLEOTIDE SEQUENCE</scope>
    <source>
        <strain evidence="1">CGMCC 1.15179</strain>
    </source>
</reference>
<comment type="caution">
    <text evidence="1">The sequence shown here is derived from an EMBL/GenBank/DDBJ whole genome shotgun (WGS) entry which is preliminary data.</text>
</comment>
<gene>
    <name evidence="1" type="ORF">GCM10011571_22190</name>
</gene>
<dbReference type="AlphaFoldDB" id="A0A8J2VFF3"/>
<reference evidence="1" key="2">
    <citation type="submission" date="2020-09" db="EMBL/GenBank/DDBJ databases">
        <authorList>
            <person name="Sun Q."/>
            <person name="Zhou Y."/>
        </authorList>
    </citation>
    <scope>NUCLEOTIDE SEQUENCE</scope>
    <source>
        <strain evidence="1">CGMCC 1.15179</strain>
    </source>
</reference>
<accession>A0A8J2VFF3</accession>